<keyword evidence="2" id="KW-1185">Reference proteome</keyword>
<dbReference type="Proteomes" id="UP000192934">
    <property type="component" value="Chromosome I"/>
</dbReference>
<dbReference type="AlphaFoldDB" id="A0A1X7FYE2"/>
<name>A0A1X7FYE2_9SPHN</name>
<sequence>MSNAIIASARRIAEEIKSTEGLSDAALAAKARLTAELLESRVAAGVPARTGRDAVGKLIEAIACSARARELVIDAHEGLAGLDLRELAAGDLSECPDSWKILGPRLASDSEAA</sequence>
<gene>
    <name evidence="1" type="ORF">SAMN06295910_0104</name>
</gene>
<reference evidence="2" key="1">
    <citation type="submission" date="2017-04" db="EMBL/GenBank/DDBJ databases">
        <authorList>
            <person name="Varghese N."/>
            <person name="Submissions S."/>
        </authorList>
    </citation>
    <scope>NUCLEOTIDE SEQUENCE [LARGE SCALE GENOMIC DNA]</scope>
    <source>
        <strain evidence="2">Dd16</strain>
    </source>
</reference>
<accession>A0A1X7FYE2</accession>
<organism evidence="1 2">
    <name type="scientific">Allosphingosinicella indica</name>
    <dbReference type="NCBI Taxonomy" id="941907"/>
    <lineage>
        <taxon>Bacteria</taxon>
        <taxon>Pseudomonadati</taxon>
        <taxon>Pseudomonadota</taxon>
        <taxon>Alphaproteobacteria</taxon>
        <taxon>Sphingomonadales</taxon>
        <taxon>Sphingomonadaceae</taxon>
        <taxon>Allosphingosinicella</taxon>
    </lineage>
</organism>
<dbReference type="STRING" id="941907.SAMN06295910_0104"/>
<proteinExistence type="predicted"/>
<protein>
    <submittedName>
        <fullName evidence="1">Uncharacterized protein</fullName>
    </submittedName>
</protein>
<dbReference type="RefSeq" id="WP_085217025.1">
    <property type="nucleotide sequence ID" value="NZ_LT840185.1"/>
</dbReference>
<dbReference type="EMBL" id="LT840185">
    <property type="protein sequence ID" value="SMF61061.1"/>
    <property type="molecule type" value="Genomic_DNA"/>
</dbReference>
<dbReference type="OrthoDB" id="10005225at2"/>
<evidence type="ECO:0000313" key="2">
    <source>
        <dbReference type="Proteomes" id="UP000192934"/>
    </source>
</evidence>
<evidence type="ECO:0000313" key="1">
    <source>
        <dbReference type="EMBL" id="SMF61061.1"/>
    </source>
</evidence>